<sequence length="641" mass="71306">MSAFFSSYRVTAAMPSFAHRALPSGPAVSTSIRLIQLLPRNSQIEPSDDVDAPDDGRQARVHCTIFDASLTDPPPYAGLSYTWGDPNEKDIITVNGLPFSVTVNLERALFQLRQDDEPLTLWVDAICIDQSNETEKTEQVQEMRQIYMHATSVITWLGPAADNSDAAMEWIQNFGSLAHSFGIGSKPELMLLRLLDALETTPEKLPDNNQLKTFLKQLISQLTSESHDVDVTRTAIRDLFHRPYWSRVWIIQEVAHAKSIKFVCGDKSITEDAFHHSLRLVRNFRQFRNIRKAYQVKAQGPGSASFPTNTQNPINLLKIRRAPGPLPLIYLVRMLKFFKAGDPRDRVFALLGLAADGDTLGLRPDYHTKSYQDVYHDTAAALITHGYLDVLSLCDNDNALPGYPSWVPDFTKTSGRLPLQIRALDRGADLATTILKPAFQASGIRHDSVPLPTNSPAGLCLQAKLVDVVKQVGTPYEQDGQQKWLQELSELSQGDEAGNPDQLRAVLRTAVADQEVWRGVNKPRLTTAHLDKVYATLEHVDLGDTDTKTLLSLGPEDYYDQLKDAARRRRPFATSAGRIGIGPYQLAIGDRIYIFAGNTVPCLVRQGDDGKLRLVGEVFVHGIMDGEAVKDGWTDEEILLS</sequence>
<dbReference type="InterPro" id="IPR052895">
    <property type="entry name" value="HetReg/Transcr_Mod"/>
</dbReference>
<dbReference type="OrthoDB" id="2157530at2759"/>
<reference evidence="2 3" key="1">
    <citation type="journal article" date="2014" name="BMC Genomics">
        <title>Comparative genome sequencing reveals chemotype-specific gene clusters in the toxigenic black mold Stachybotrys.</title>
        <authorList>
            <person name="Semeiks J."/>
            <person name="Borek D."/>
            <person name="Otwinowski Z."/>
            <person name="Grishin N.V."/>
        </authorList>
    </citation>
    <scope>NUCLEOTIDE SEQUENCE [LARGE SCALE GENOMIC DNA]</scope>
    <source>
        <strain evidence="3">CBS 109288 / IBT 7711</strain>
    </source>
</reference>
<protein>
    <recommendedName>
        <fullName evidence="1">Heterokaryon incompatibility domain-containing protein</fullName>
    </recommendedName>
</protein>
<dbReference type="InterPro" id="IPR010730">
    <property type="entry name" value="HET"/>
</dbReference>
<evidence type="ECO:0000259" key="1">
    <source>
        <dbReference type="Pfam" id="PF06985"/>
    </source>
</evidence>
<dbReference type="HOGENOM" id="CLU_004184_7_4_1"/>
<dbReference type="PANTHER" id="PTHR24148:SF64">
    <property type="entry name" value="HETEROKARYON INCOMPATIBILITY DOMAIN-CONTAINING PROTEIN"/>
    <property type="match status" value="1"/>
</dbReference>
<evidence type="ECO:0000313" key="2">
    <source>
        <dbReference type="EMBL" id="KEY72696.1"/>
    </source>
</evidence>
<dbReference type="Proteomes" id="UP000028045">
    <property type="component" value="Unassembled WGS sequence"/>
</dbReference>
<organism evidence="2 3">
    <name type="scientific">Stachybotrys chartarum (strain CBS 109288 / IBT 7711)</name>
    <name type="common">Toxic black mold</name>
    <name type="synonym">Stilbospora chartarum</name>
    <dbReference type="NCBI Taxonomy" id="1280523"/>
    <lineage>
        <taxon>Eukaryota</taxon>
        <taxon>Fungi</taxon>
        <taxon>Dikarya</taxon>
        <taxon>Ascomycota</taxon>
        <taxon>Pezizomycotina</taxon>
        <taxon>Sordariomycetes</taxon>
        <taxon>Hypocreomycetidae</taxon>
        <taxon>Hypocreales</taxon>
        <taxon>Stachybotryaceae</taxon>
        <taxon>Stachybotrys</taxon>
    </lineage>
</organism>
<dbReference type="PANTHER" id="PTHR24148">
    <property type="entry name" value="ANKYRIN REPEAT DOMAIN-CONTAINING PROTEIN 39 HOMOLOG-RELATED"/>
    <property type="match status" value="1"/>
</dbReference>
<dbReference type="Pfam" id="PF06985">
    <property type="entry name" value="HET"/>
    <property type="match status" value="1"/>
</dbReference>
<proteinExistence type="predicted"/>
<evidence type="ECO:0000313" key="3">
    <source>
        <dbReference type="Proteomes" id="UP000028045"/>
    </source>
</evidence>
<dbReference type="AlphaFoldDB" id="A0A084B567"/>
<dbReference type="Pfam" id="PF26639">
    <property type="entry name" value="Het-6_barrel"/>
    <property type="match status" value="1"/>
</dbReference>
<name>A0A084B567_STACB</name>
<dbReference type="EMBL" id="KL648018">
    <property type="protein sequence ID" value="KEY72696.1"/>
    <property type="molecule type" value="Genomic_DNA"/>
</dbReference>
<gene>
    <name evidence="2" type="ORF">S7711_02485</name>
</gene>
<keyword evidence="3" id="KW-1185">Reference proteome</keyword>
<accession>A0A084B567</accession>
<feature type="domain" description="Heterokaryon incompatibility" evidence="1">
    <location>
        <begin position="76"/>
        <end position="253"/>
    </location>
</feature>